<keyword evidence="10" id="KW-1185">Reference proteome</keyword>
<sequence length="416" mass="45519">MLFLRSIKESILFALEALRVNKLRTILSLLGVTIGIFLIISVFTVVDTMESKIRTSVQKLGDNVVYIQKWPWGGFGDYPWWDYFQRPVPTLEEHQKLSDRLQTAEASTFNVGIGDRMLEFGTNTVEGVDIIGTTFQFDKVRDLEFSGGRYFTNMEMAKGSNVAIIGATIADGLFGSVDPIGKEIKAAGRQVTVIGTLVKEGDDMFGNTTDEWVIVPVNFARNLVNIRSESSNPDIWVKGKEGVGAAEVEAELRGVMRSIRKLSPGETDDFALNRNDIVAQQLEPVFAIVNFAGWVIGLFSILVGGFGIANIMFVSVKERTNIIGIQKSLGAKNYFVLSQFLVESIALCLIGGTIGLFLVFMLTLVFSSLTGTAVVLSAWNITLGLLISVIIGIVAGYWPAYSAAKLDPVEAIRSGF</sequence>
<dbReference type="OrthoDB" id="9770036at2"/>
<protein>
    <submittedName>
        <fullName evidence="9">Putative ABC transport system permease protein</fullName>
    </submittedName>
</protein>
<comment type="subcellular location">
    <subcellularLocation>
        <location evidence="1">Cell membrane</location>
        <topology evidence="1">Multi-pass membrane protein</topology>
    </subcellularLocation>
</comment>
<dbReference type="Pfam" id="PF12704">
    <property type="entry name" value="MacB_PCD"/>
    <property type="match status" value="1"/>
</dbReference>
<feature type="transmembrane region" description="Helical" evidence="6">
    <location>
        <begin position="291"/>
        <end position="313"/>
    </location>
</feature>
<evidence type="ECO:0000256" key="1">
    <source>
        <dbReference type="ARBA" id="ARBA00004651"/>
    </source>
</evidence>
<keyword evidence="2" id="KW-1003">Cell membrane</keyword>
<keyword evidence="4 6" id="KW-1133">Transmembrane helix</keyword>
<comment type="caution">
    <text evidence="9">The sequence shown here is derived from an EMBL/GenBank/DDBJ whole genome shotgun (WGS) entry which is preliminary data.</text>
</comment>
<evidence type="ECO:0000256" key="4">
    <source>
        <dbReference type="ARBA" id="ARBA00022989"/>
    </source>
</evidence>
<dbReference type="InterPro" id="IPR050250">
    <property type="entry name" value="Macrolide_Exporter_MacB"/>
</dbReference>
<dbReference type="Proteomes" id="UP000295807">
    <property type="component" value="Unassembled WGS sequence"/>
</dbReference>
<evidence type="ECO:0000256" key="2">
    <source>
        <dbReference type="ARBA" id="ARBA00022475"/>
    </source>
</evidence>
<dbReference type="GO" id="GO:0022857">
    <property type="term" value="F:transmembrane transporter activity"/>
    <property type="evidence" value="ECO:0007669"/>
    <property type="project" value="TreeGrafter"/>
</dbReference>
<evidence type="ECO:0000313" key="9">
    <source>
        <dbReference type="EMBL" id="TCS85517.1"/>
    </source>
</evidence>
<dbReference type="InterPro" id="IPR003838">
    <property type="entry name" value="ABC3_permease_C"/>
</dbReference>
<feature type="transmembrane region" description="Helical" evidence="6">
    <location>
        <begin position="334"/>
        <end position="366"/>
    </location>
</feature>
<proteinExistence type="predicted"/>
<evidence type="ECO:0000256" key="6">
    <source>
        <dbReference type="SAM" id="Phobius"/>
    </source>
</evidence>
<gene>
    <name evidence="9" type="ORF">EDD80_11292</name>
</gene>
<feature type="domain" description="ABC3 transporter permease C-terminal" evidence="7">
    <location>
        <begin position="295"/>
        <end position="408"/>
    </location>
</feature>
<feature type="domain" description="MacB-like periplasmic core" evidence="8">
    <location>
        <begin position="25"/>
        <end position="253"/>
    </location>
</feature>
<dbReference type="PANTHER" id="PTHR30572">
    <property type="entry name" value="MEMBRANE COMPONENT OF TRANSPORTER-RELATED"/>
    <property type="match status" value="1"/>
</dbReference>
<dbReference type="PANTHER" id="PTHR30572:SF15">
    <property type="entry name" value="ABC TRANSPORTER PERMEASE"/>
    <property type="match status" value="1"/>
</dbReference>
<reference evidence="9 10" key="1">
    <citation type="submission" date="2019-03" db="EMBL/GenBank/DDBJ databases">
        <title>Genomic Encyclopedia of Type Strains, Phase IV (KMG-IV): sequencing the most valuable type-strain genomes for metagenomic binning, comparative biology and taxonomic classification.</title>
        <authorList>
            <person name="Goeker M."/>
        </authorList>
    </citation>
    <scope>NUCLEOTIDE SEQUENCE [LARGE SCALE GENOMIC DNA]</scope>
    <source>
        <strain evidence="9 10">DSM 21100</strain>
    </source>
</reference>
<evidence type="ECO:0000259" key="7">
    <source>
        <dbReference type="Pfam" id="PF02687"/>
    </source>
</evidence>
<organism evidence="9 10">
    <name type="scientific">Anseongella ginsenosidimutans</name>
    <dbReference type="NCBI Taxonomy" id="496056"/>
    <lineage>
        <taxon>Bacteria</taxon>
        <taxon>Pseudomonadati</taxon>
        <taxon>Bacteroidota</taxon>
        <taxon>Sphingobacteriia</taxon>
        <taxon>Sphingobacteriales</taxon>
        <taxon>Sphingobacteriaceae</taxon>
        <taxon>Anseongella</taxon>
    </lineage>
</organism>
<dbReference type="Pfam" id="PF02687">
    <property type="entry name" value="FtsX"/>
    <property type="match status" value="1"/>
</dbReference>
<dbReference type="AlphaFoldDB" id="A0A4R3KN30"/>
<dbReference type="InterPro" id="IPR025857">
    <property type="entry name" value="MacB_PCD"/>
</dbReference>
<dbReference type="EMBL" id="SMAD01000012">
    <property type="protein sequence ID" value="TCS85517.1"/>
    <property type="molecule type" value="Genomic_DNA"/>
</dbReference>
<evidence type="ECO:0000256" key="3">
    <source>
        <dbReference type="ARBA" id="ARBA00022692"/>
    </source>
</evidence>
<evidence type="ECO:0000313" key="10">
    <source>
        <dbReference type="Proteomes" id="UP000295807"/>
    </source>
</evidence>
<keyword evidence="5 6" id="KW-0472">Membrane</keyword>
<dbReference type="RefSeq" id="WP_132130230.1">
    <property type="nucleotide sequence ID" value="NZ_CP042432.1"/>
</dbReference>
<keyword evidence="3 6" id="KW-0812">Transmembrane</keyword>
<feature type="transmembrane region" description="Helical" evidence="6">
    <location>
        <begin position="26"/>
        <end position="46"/>
    </location>
</feature>
<evidence type="ECO:0000259" key="8">
    <source>
        <dbReference type="Pfam" id="PF12704"/>
    </source>
</evidence>
<name>A0A4R3KN30_9SPHI</name>
<evidence type="ECO:0000256" key="5">
    <source>
        <dbReference type="ARBA" id="ARBA00023136"/>
    </source>
</evidence>
<feature type="transmembrane region" description="Helical" evidence="6">
    <location>
        <begin position="378"/>
        <end position="398"/>
    </location>
</feature>
<accession>A0A4R3KN30</accession>
<dbReference type="GO" id="GO:0005886">
    <property type="term" value="C:plasma membrane"/>
    <property type="evidence" value="ECO:0007669"/>
    <property type="project" value="UniProtKB-SubCell"/>
</dbReference>